<dbReference type="EMBL" id="JYIV01000028">
    <property type="protein sequence ID" value="KJL20344.1"/>
    <property type="molecule type" value="Genomic_DNA"/>
</dbReference>
<protein>
    <submittedName>
        <fullName evidence="5">MarR family protein</fullName>
    </submittedName>
</protein>
<evidence type="ECO:0000256" key="3">
    <source>
        <dbReference type="ARBA" id="ARBA00023163"/>
    </source>
</evidence>
<dbReference type="GO" id="GO:0003677">
    <property type="term" value="F:DNA binding"/>
    <property type="evidence" value="ECO:0007669"/>
    <property type="project" value="UniProtKB-KW"/>
</dbReference>
<dbReference type="PANTHER" id="PTHR39515">
    <property type="entry name" value="CONSERVED PROTEIN"/>
    <property type="match status" value="1"/>
</dbReference>
<dbReference type="SUPFAM" id="SSF46785">
    <property type="entry name" value="Winged helix' DNA-binding domain"/>
    <property type="match status" value="1"/>
</dbReference>
<name>A0A0F0KIT3_9MICO</name>
<dbReference type="AlphaFoldDB" id="A0A0F0KIT3"/>
<dbReference type="PANTHER" id="PTHR39515:SF2">
    <property type="entry name" value="HTH-TYPE TRANSCRIPTIONAL REGULATOR RV0880"/>
    <property type="match status" value="1"/>
</dbReference>
<evidence type="ECO:0000256" key="1">
    <source>
        <dbReference type="ARBA" id="ARBA00023015"/>
    </source>
</evidence>
<dbReference type="PROSITE" id="PS01117">
    <property type="entry name" value="HTH_MARR_1"/>
    <property type="match status" value="1"/>
</dbReference>
<dbReference type="Gene3D" id="1.10.10.10">
    <property type="entry name" value="Winged helix-like DNA-binding domain superfamily/Winged helix DNA-binding domain"/>
    <property type="match status" value="1"/>
</dbReference>
<evidence type="ECO:0000313" key="6">
    <source>
        <dbReference type="Proteomes" id="UP000033725"/>
    </source>
</evidence>
<dbReference type="Proteomes" id="UP000033725">
    <property type="component" value="Unassembled WGS sequence"/>
</dbReference>
<evidence type="ECO:0000259" key="4">
    <source>
        <dbReference type="PROSITE" id="PS50995"/>
    </source>
</evidence>
<dbReference type="PATRIC" id="fig|82380.10.peg.2572"/>
<comment type="caution">
    <text evidence="5">The sequence shown here is derived from an EMBL/GenBank/DDBJ whole genome shotgun (WGS) entry which is preliminary data.</text>
</comment>
<dbReference type="Pfam" id="PF01047">
    <property type="entry name" value="MarR"/>
    <property type="match status" value="1"/>
</dbReference>
<evidence type="ECO:0000313" key="5">
    <source>
        <dbReference type="EMBL" id="KJL20344.1"/>
    </source>
</evidence>
<keyword evidence="3" id="KW-0804">Transcription</keyword>
<keyword evidence="1" id="KW-0805">Transcription regulation</keyword>
<evidence type="ECO:0000256" key="2">
    <source>
        <dbReference type="ARBA" id="ARBA00023125"/>
    </source>
</evidence>
<dbReference type="InterPro" id="IPR036388">
    <property type="entry name" value="WH-like_DNA-bd_sf"/>
</dbReference>
<keyword evidence="2" id="KW-0238">DNA-binding</keyword>
<reference evidence="5 6" key="1">
    <citation type="submission" date="2015-02" db="EMBL/GenBank/DDBJ databases">
        <title>Draft genome sequences of ten Microbacterium spp. with emphasis on heavy metal contaminated environments.</title>
        <authorList>
            <person name="Corretto E."/>
        </authorList>
    </citation>
    <scope>NUCLEOTIDE SEQUENCE [LARGE SCALE GENOMIC DNA]</scope>
    <source>
        <strain evidence="5 6">BEL163</strain>
    </source>
</reference>
<dbReference type="OrthoDB" id="9804055at2"/>
<proteinExistence type="predicted"/>
<dbReference type="InterPro" id="IPR000835">
    <property type="entry name" value="HTH_MarR-typ"/>
</dbReference>
<dbReference type="InterPro" id="IPR036390">
    <property type="entry name" value="WH_DNA-bd_sf"/>
</dbReference>
<dbReference type="SMART" id="SM00347">
    <property type="entry name" value="HTH_MARR"/>
    <property type="match status" value="1"/>
</dbReference>
<dbReference type="InterPro" id="IPR023187">
    <property type="entry name" value="Tscrpt_reg_MarR-type_CS"/>
</dbReference>
<feature type="domain" description="HTH marR-type" evidence="4">
    <location>
        <begin position="1"/>
        <end position="145"/>
    </location>
</feature>
<dbReference type="InterPro" id="IPR052526">
    <property type="entry name" value="HTH-type_Bedaq_tolerance"/>
</dbReference>
<sequence length="146" mass="16504">MSASDESLHLTATDLRLATFRLARRLRCVRAADSMSDAQLAVLADLRMNGRRTVSTLAERERVTAPSMTSTINGLEELGFVVRTPDEDDRRRVQVDITPAGTEIVVETIRRRDELLADMLREVDYTEAELTTLREASALMRRVVER</sequence>
<dbReference type="RefSeq" id="WP_045264427.1">
    <property type="nucleotide sequence ID" value="NZ_JYIV01000028.1"/>
</dbReference>
<dbReference type="GO" id="GO:0003700">
    <property type="term" value="F:DNA-binding transcription factor activity"/>
    <property type="evidence" value="ECO:0007669"/>
    <property type="project" value="InterPro"/>
</dbReference>
<dbReference type="PROSITE" id="PS50995">
    <property type="entry name" value="HTH_MARR_2"/>
    <property type="match status" value="1"/>
</dbReference>
<gene>
    <name evidence="5" type="ORF">RN51_02560</name>
</gene>
<accession>A0A0F0KIT3</accession>
<organism evidence="5 6">
    <name type="scientific">Microbacterium oxydans</name>
    <dbReference type="NCBI Taxonomy" id="82380"/>
    <lineage>
        <taxon>Bacteria</taxon>
        <taxon>Bacillati</taxon>
        <taxon>Actinomycetota</taxon>
        <taxon>Actinomycetes</taxon>
        <taxon>Micrococcales</taxon>
        <taxon>Microbacteriaceae</taxon>
        <taxon>Microbacterium</taxon>
    </lineage>
</organism>